<sequence length="45" mass="4395">MSNVGLTGIWGTPSAAAPWNAAVPSSNEPAAPSNATAELAADRDG</sequence>
<dbReference type="EMBL" id="GBRH01268458">
    <property type="protein sequence ID" value="JAD29437.1"/>
    <property type="molecule type" value="Transcribed_RNA"/>
</dbReference>
<reference evidence="2" key="1">
    <citation type="submission" date="2014-09" db="EMBL/GenBank/DDBJ databases">
        <authorList>
            <person name="Magalhaes I.L.F."/>
            <person name="Oliveira U."/>
            <person name="Santos F.R."/>
            <person name="Vidigal T.H.D.A."/>
            <person name="Brescovit A.D."/>
            <person name="Santos A.J."/>
        </authorList>
    </citation>
    <scope>NUCLEOTIDE SEQUENCE</scope>
    <source>
        <tissue evidence="2">Shoot tissue taken approximately 20 cm above the soil surface</tissue>
    </source>
</reference>
<dbReference type="AlphaFoldDB" id="A0A0A8Z3L7"/>
<proteinExistence type="predicted"/>
<feature type="region of interest" description="Disordered" evidence="1">
    <location>
        <begin position="21"/>
        <end position="45"/>
    </location>
</feature>
<name>A0A0A8Z3L7_ARUDO</name>
<accession>A0A0A8Z3L7</accession>
<evidence type="ECO:0000256" key="1">
    <source>
        <dbReference type="SAM" id="MobiDB-lite"/>
    </source>
</evidence>
<feature type="compositionally biased region" description="Polar residues" evidence="1">
    <location>
        <begin position="23"/>
        <end position="36"/>
    </location>
</feature>
<protein>
    <submittedName>
        <fullName evidence="2">Uncharacterized protein</fullName>
    </submittedName>
</protein>
<reference evidence="2" key="2">
    <citation type="journal article" date="2015" name="Data Brief">
        <title>Shoot transcriptome of the giant reed, Arundo donax.</title>
        <authorList>
            <person name="Barrero R.A."/>
            <person name="Guerrero F.D."/>
            <person name="Moolhuijzen P."/>
            <person name="Goolsby J.A."/>
            <person name="Tidwell J."/>
            <person name="Bellgard S.E."/>
            <person name="Bellgard M.I."/>
        </authorList>
    </citation>
    <scope>NUCLEOTIDE SEQUENCE</scope>
    <source>
        <tissue evidence="2">Shoot tissue taken approximately 20 cm above the soil surface</tissue>
    </source>
</reference>
<organism evidence="2">
    <name type="scientific">Arundo donax</name>
    <name type="common">Giant reed</name>
    <name type="synonym">Donax arundinaceus</name>
    <dbReference type="NCBI Taxonomy" id="35708"/>
    <lineage>
        <taxon>Eukaryota</taxon>
        <taxon>Viridiplantae</taxon>
        <taxon>Streptophyta</taxon>
        <taxon>Embryophyta</taxon>
        <taxon>Tracheophyta</taxon>
        <taxon>Spermatophyta</taxon>
        <taxon>Magnoliopsida</taxon>
        <taxon>Liliopsida</taxon>
        <taxon>Poales</taxon>
        <taxon>Poaceae</taxon>
        <taxon>PACMAD clade</taxon>
        <taxon>Arundinoideae</taxon>
        <taxon>Arundineae</taxon>
        <taxon>Arundo</taxon>
    </lineage>
</organism>
<evidence type="ECO:0000313" key="2">
    <source>
        <dbReference type="EMBL" id="JAD29437.1"/>
    </source>
</evidence>